<evidence type="ECO:0000256" key="1">
    <source>
        <dbReference type="SAM" id="Phobius"/>
    </source>
</evidence>
<dbReference type="Proteomes" id="UP000596329">
    <property type="component" value="Chromosome"/>
</dbReference>
<reference evidence="2 3" key="1">
    <citation type="submission" date="2020-07" db="EMBL/GenBank/DDBJ databases">
        <title>Genomic characterization of Flavobacterium psychrophilum strains.</title>
        <authorList>
            <person name="Castillo D."/>
            <person name="Jorgensen J."/>
            <person name="Middelboe M."/>
        </authorList>
    </citation>
    <scope>NUCLEOTIDE SEQUENCE [LARGE SCALE GENOMIC DNA]</scope>
    <source>
        <strain evidence="2 3">FPS-R7</strain>
    </source>
</reference>
<evidence type="ECO:0008006" key="4">
    <source>
        <dbReference type="Google" id="ProtNLM"/>
    </source>
</evidence>
<protein>
    <recommendedName>
        <fullName evidence="4">DUF3592 domain-containing protein</fullName>
    </recommendedName>
</protein>
<feature type="transmembrane region" description="Helical" evidence="1">
    <location>
        <begin position="108"/>
        <end position="127"/>
    </location>
</feature>
<organism evidence="2 3">
    <name type="scientific">Flavobacterium psychrophilum</name>
    <dbReference type="NCBI Taxonomy" id="96345"/>
    <lineage>
        <taxon>Bacteria</taxon>
        <taxon>Pseudomonadati</taxon>
        <taxon>Bacteroidota</taxon>
        <taxon>Flavobacteriia</taxon>
        <taxon>Flavobacteriales</taxon>
        <taxon>Flavobacteriaceae</taxon>
        <taxon>Flavobacterium</taxon>
    </lineage>
</organism>
<evidence type="ECO:0000313" key="3">
    <source>
        <dbReference type="Proteomes" id="UP000596329"/>
    </source>
</evidence>
<gene>
    <name evidence="2" type="ORF">H0H26_00015</name>
</gene>
<dbReference type="EMBL" id="CP059075">
    <property type="protein sequence ID" value="QRE04035.1"/>
    <property type="molecule type" value="Genomic_DNA"/>
</dbReference>
<dbReference type="AlphaFoldDB" id="A0A7U2NFG0"/>
<sequence>MRIKHFLIVVFTVLMTLGLYLNFRYLKGIEVEKNTEMILNYQVLEFWCHNSSKMTDKMTVKFNGKSYNVALYGGECSDIEKGIIRPKLYYMKEKDVVFYKGQYLPFPYVYLTYIAAFLLPFFGFIVYRKELDNHYSTM</sequence>
<feature type="transmembrane region" description="Helical" evidence="1">
    <location>
        <begin position="6"/>
        <end position="23"/>
    </location>
</feature>
<keyword evidence="1" id="KW-0812">Transmembrane</keyword>
<proteinExistence type="predicted"/>
<evidence type="ECO:0000313" key="2">
    <source>
        <dbReference type="EMBL" id="QRE04035.1"/>
    </source>
</evidence>
<keyword evidence="1" id="KW-0472">Membrane</keyword>
<keyword evidence="1" id="KW-1133">Transmembrane helix</keyword>
<dbReference type="RefSeq" id="WP_063742786.1">
    <property type="nucleotide sequence ID" value="NZ_CP059075.1"/>
</dbReference>
<accession>A0A7U2NFG0</accession>
<name>A0A7U2NFG0_FLAPS</name>